<sequence length="105" mass="12180">MGCNVQKSKSQPNKLYQSSDEILEMERINVENQASTRGKKTDLKETQNLITQQPQIGNRLQNMTNNDELLKYINKRHSISQSPFGYIKNSPEQRRKQSLMNSPKL</sequence>
<dbReference type="Proteomes" id="UP000692954">
    <property type="component" value="Unassembled WGS sequence"/>
</dbReference>
<dbReference type="AlphaFoldDB" id="A0A8S1MRP8"/>
<dbReference type="OrthoDB" id="288803at2759"/>
<name>A0A8S1MRP8_9CILI</name>
<reference evidence="2" key="1">
    <citation type="submission" date="2021-01" db="EMBL/GenBank/DDBJ databases">
        <authorList>
            <consortium name="Genoscope - CEA"/>
            <person name="William W."/>
        </authorList>
    </citation>
    <scope>NUCLEOTIDE SEQUENCE</scope>
</reference>
<organism evidence="2 3">
    <name type="scientific">Paramecium sonneborni</name>
    <dbReference type="NCBI Taxonomy" id="65129"/>
    <lineage>
        <taxon>Eukaryota</taxon>
        <taxon>Sar</taxon>
        <taxon>Alveolata</taxon>
        <taxon>Ciliophora</taxon>
        <taxon>Intramacronucleata</taxon>
        <taxon>Oligohymenophorea</taxon>
        <taxon>Peniculida</taxon>
        <taxon>Parameciidae</taxon>
        <taxon>Paramecium</taxon>
    </lineage>
</organism>
<dbReference type="EMBL" id="CAJJDN010000044">
    <property type="protein sequence ID" value="CAD8083148.1"/>
    <property type="molecule type" value="Genomic_DNA"/>
</dbReference>
<comment type="caution">
    <text evidence="2">The sequence shown here is derived from an EMBL/GenBank/DDBJ whole genome shotgun (WGS) entry which is preliminary data.</text>
</comment>
<proteinExistence type="predicted"/>
<protein>
    <submittedName>
        <fullName evidence="2">Uncharacterized protein</fullName>
    </submittedName>
</protein>
<accession>A0A8S1MRP8</accession>
<evidence type="ECO:0000256" key="1">
    <source>
        <dbReference type="SAM" id="MobiDB-lite"/>
    </source>
</evidence>
<keyword evidence="3" id="KW-1185">Reference proteome</keyword>
<feature type="region of interest" description="Disordered" evidence="1">
    <location>
        <begin position="81"/>
        <end position="105"/>
    </location>
</feature>
<evidence type="ECO:0000313" key="3">
    <source>
        <dbReference type="Proteomes" id="UP000692954"/>
    </source>
</evidence>
<evidence type="ECO:0000313" key="2">
    <source>
        <dbReference type="EMBL" id="CAD8083148.1"/>
    </source>
</evidence>
<gene>
    <name evidence="2" type="ORF">PSON_ATCC_30995.1.T0440249</name>
</gene>